<gene>
    <name evidence="3" type="ORF">Pcinc_039191</name>
</gene>
<sequence>MSSNSSLKNSRRKSSSLELSVTEQASLIPDDDESKESCLGIKGVEDQSHFTDEFLPAAASLTLVAPPGPPVTASPPRVKVTQVICDISIKELLKIRTVLSRHDKGKDWASLLLVLPLALGSKLYLINSLVLM</sequence>
<feature type="region of interest" description="Disordered" evidence="1">
    <location>
        <begin position="1"/>
        <end position="38"/>
    </location>
</feature>
<keyword evidence="2" id="KW-0812">Transmembrane</keyword>
<keyword evidence="2" id="KW-1133">Transmembrane helix</keyword>
<name>A0AAE1BPC7_PETCI</name>
<dbReference type="EMBL" id="JAWQEG010006624">
    <property type="protein sequence ID" value="KAK3854318.1"/>
    <property type="molecule type" value="Genomic_DNA"/>
</dbReference>
<evidence type="ECO:0000256" key="1">
    <source>
        <dbReference type="SAM" id="MobiDB-lite"/>
    </source>
</evidence>
<evidence type="ECO:0000313" key="4">
    <source>
        <dbReference type="Proteomes" id="UP001286313"/>
    </source>
</evidence>
<evidence type="ECO:0000256" key="2">
    <source>
        <dbReference type="SAM" id="Phobius"/>
    </source>
</evidence>
<keyword evidence="2" id="KW-0472">Membrane</keyword>
<accession>A0AAE1BPC7</accession>
<feature type="transmembrane region" description="Helical" evidence="2">
    <location>
        <begin position="108"/>
        <end position="126"/>
    </location>
</feature>
<dbReference type="Proteomes" id="UP001286313">
    <property type="component" value="Unassembled WGS sequence"/>
</dbReference>
<keyword evidence="4" id="KW-1185">Reference proteome</keyword>
<evidence type="ECO:0000313" key="3">
    <source>
        <dbReference type="EMBL" id="KAK3854318.1"/>
    </source>
</evidence>
<dbReference type="AlphaFoldDB" id="A0AAE1BPC7"/>
<comment type="caution">
    <text evidence="3">The sequence shown here is derived from an EMBL/GenBank/DDBJ whole genome shotgun (WGS) entry which is preliminary data.</text>
</comment>
<reference evidence="3" key="1">
    <citation type="submission" date="2023-10" db="EMBL/GenBank/DDBJ databases">
        <title>Genome assemblies of two species of porcelain crab, Petrolisthes cinctipes and Petrolisthes manimaculis (Anomura: Porcellanidae).</title>
        <authorList>
            <person name="Angst P."/>
        </authorList>
    </citation>
    <scope>NUCLEOTIDE SEQUENCE</scope>
    <source>
        <strain evidence="3">PB745_01</strain>
        <tissue evidence="3">Gill</tissue>
    </source>
</reference>
<proteinExistence type="predicted"/>
<organism evidence="3 4">
    <name type="scientific">Petrolisthes cinctipes</name>
    <name type="common">Flat porcelain crab</name>
    <dbReference type="NCBI Taxonomy" id="88211"/>
    <lineage>
        <taxon>Eukaryota</taxon>
        <taxon>Metazoa</taxon>
        <taxon>Ecdysozoa</taxon>
        <taxon>Arthropoda</taxon>
        <taxon>Crustacea</taxon>
        <taxon>Multicrustacea</taxon>
        <taxon>Malacostraca</taxon>
        <taxon>Eumalacostraca</taxon>
        <taxon>Eucarida</taxon>
        <taxon>Decapoda</taxon>
        <taxon>Pleocyemata</taxon>
        <taxon>Anomura</taxon>
        <taxon>Galatheoidea</taxon>
        <taxon>Porcellanidae</taxon>
        <taxon>Petrolisthes</taxon>
    </lineage>
</organism>
<protein>
    <submittedName>
        <fullName evidence="3">Uncharacterized protein</fullName>
    </submittedName>
</protein>